<dbReference type="Pfam" id="PF13579">
    <property type="entry name" value="Glyco_trans_4_4"/>
    <property type="match status" value="1"/>
</dbReference>
<dbReference type="Gene3D" id="3.40.50.2000">
    <property type="entry name" value="Glycogen Phosphorylase B"/>
    <property type="match status" value="2"/>
</dbReference>
<keyword evidence="2" id="KW-0328">Glycosyltransferase</keyword>
<dbReference type="CDD" id="cd03801">
    <property type="entry name" value="GT4_PimA-like"/>
    <property type="match status" value="1"/>
</dbReference>
<evidence type="ECO:0000259" key="5">
    <source>
        <dbReference type="Pfam" id="PF13579"/>
    </source>
</evidence>
<evidence type="ECO:0000256" key="3">
    <source>
        <dbReference type="ARBA" id="ARBA00022679"/>
    </source>
</evidence>
<reference evidence="7" key="1">
    <citation type="journal article" date="2019" name="Int. J. Syst. Evol. Microbiol.">
        <title>The Global Catalogue of Microorganisms (GCM) 10K type strain sequencing project: providing services to taxonomists for standard genome sequencing and annotation.</title>
        <authorList>
            <consortium name="The Broad Institute Genomics Platform"/>
            <consortium name="The Broad Institute Genome Sequencing Center for Infectious Disease"/>
            <person name="Wu L."/>
            <person name="Ma J."/>
        </authorList>
    </citation>
    <scope>NUCLEOTIDE SEQUENCE [LARGE SCALE GENOMIC DNA]</scope>
    <source>
        <strain evidence="7">JCM 18958</strain>
    </source>
</reference>
<feature type="domain" description="Glycosyl transferase family 1" evidence="4">
    <location>
        <begin position="166"/>
        <end position="324"/>
    </location>
</feature>
<evidence type="ECO:0000259" key="4">
    <source>
        <dbReference type="Pfam" id="PF00534"/>
    </source>
</evidence>
<proteinExistence type="predicted"/>
<name>A0ABP8XDU6_9MICC</name>
<keyword evidence="7" id="KW-1185">Reference proteome</keyword>
<comment type="caution">
    <text evidence="6">The sequence shown here is derived from an EMBL/GenBank/DDBJ whole genome shotgun (WGS) entry which is preliminary data.</text>
</comment>
<dbReference type="InterPro" id="IPR001296">
    <property type="entry name" value="Glyco_trans_1"/>
</dbReference>
<evidence type="ECO:0000256" key="1">
    <source>
        <dbReference type="ARBA" id="ARBA00021292"/>
    </source>
</evidence>
<dbReference type="InterPro" id="IPR050194">
    <property type="entry name" value="Glycosyltransferase_grp1"/>
</dbReference>
<dbReference type="PANTHER" id="PTHR45947:SF3">
    <property type="entry name" value="SULFOQUINOVOSYL TRANSFERASE SQD2"/>
    <property type="match status" value="1"/>
</dbReference>
<accession>A0ABP8XDU6</accession>
<keyword evidence="3" id="KW-0808">Transferase</keyword>
<protein>
    <recommendedName>
        <fullName evidence="1">D-inositol 3-phosphate glycosyltransferase</fullName>
    </recommendedName>
</protein>
<evidence type="ECO:0000256" key="2">
    <source>
        <dbReference type="ARBA" id="ARBA00022676"/>
    </source>
</evidence>
<dbReference type="EMBL" id="BAABLN010000035">
    <property type="protein sequence ID" value="GAA4706044.1"/>
    <property type="molecule type" value="Genomic_DNA"/>
</dbReference>
<dbReference type="RefSeq" id="WP_345311816.1">
    <property type="nucleotide sequence ID" value="NZ_BAABLN010000035.1"/>
</dbReference>
<dbReference type="Pfam" id="PF00534">
    <property type="entry name" value="Glycos_transf_1"/>
    <property type="match status" value="1"/>
</dbReference>
<feature type="domain" description="Glycosyltransferase subfamily 4-like N-terminal" evidence="5">
    <location>
        <begin position="83"/>
        <end position="158"/>
    </location>
</feature>
<sequence length="349" mass="37605">MNRVIVLGPGPDTAGGIGVMMGHLARTASDHSRLAFVESGGAPGSLAQRLRAFGRAMVTCWAPVGDGTVYHVNLASKGSTWRKLVLTSLLRVRRRPYVLHLHGGGYADFFKNLNGVMSALVRSMFRSASAVVVLGELWRQFVSAELGVAAWRLHVIPNAVPGPAALPNPKATPTVLFTGKVTRAKGIVDLLQAWGSLPDHVRTHLVLAGDLNDPDGHITRLLKTTPDVTTTGWLNGDQLTQELARASILVLPSHVENLPLSLLDGMAWGLAPVVTDVGSVSDVIADGDSGWVVPVGAPRELANALELLLGDTVRREAIAQAARSRWEEQYDIAHYRRRLEDVYRQARTG</sequence>
<organism evidence="6 7">
    <name type="scientific">Kocuria gwangalliensis</name>
    <dbReference type="NCBI Taxonomy" id="501592"/>
    <lineage>
        <taxon>Bacteria</taxon>
        <taxon>Bacillati</taxon>
        <taxon>Actinomycetota</taxon>
        <taxon>Actinomycetes</taxon>
        <taxon>Micrococcales</taxon>
        <taxon>Micrococcaceae</taxon>
        <taxon>Kocuria</taxon>
    </lineage>
</organism>
<dbReference type="PANTHER" id="PTHR45947">
    <property type="entry name" value="SULFOQUINOVOSYL TRANSFERASE SQD2"/>
    <property type="match status" value="1"/>
</dbReference>
<dbReference type="InterPro" id="IPR028098">
    <property type="entry name" value="Glyco_trans_4-like_N"/>
</dbReference>
<dbReference type="Proteomes" id="UP001501446">
    <property type="component" value="Unassembled WGS sequence"/>
</dbReference>
<dbReference type="SUPFAM" id="SSF53756">
    <property type="entry name" value="UDP-Glycosyltransferase/glycogen phosphorylase"/>
    <property type="match status" value="1"/>
</dbReference>
<evidence type="ECO:0000313" key="7">
    <source>
        <dbReference type="Proteomes" id="UP001501446"/>
    </source>
</evidence>
<evidence type="ECO:0000313" key="6">
    <source>
        <dbReference type="EMBL" id="GAA4706044.1"/>
    </source>
</evidence>
<gene>
    <name evidence="6" type="ORF">GCM10025781_26750</name>
</gene>